<evidence type="ECO:0000313" key="4">
    <source>
        <dbReference type="Proteomes" id="UP001549200"/>
    </source>
</evidence>
<dbReference type="RefSeq" id="WP_156200135.1">
    <property type="nucleotide sequence ID" value="NZ_CABJDD010000004.1"/>
</dbReference>
<evidence type="ECO:0000313" key="2">
    <source>
        <dbReference type="EMBL" id="MET3569775.1"/>
    </source>
</evidence>
<dbReference type="Proteomes" id="UP001549200">
    <property type="component" value="Unassembled WGS sequence"/>
</dbReference>
<keyword evidence="4" id="KW-1185">Reference proteome</keyword>
<dbReference type="EMBL" id="JBEPLZ010000004">
    <property type="protein sequence ID" value="MET3569775.1"/>
    <property type="molecule type" value="Genomic_DNA"/>
</dbReference>
<accession>A0AA41K836</accession>
<dbReference type="AlphaFoldDB" id="A0AA41K836"/>
<reference evidence="2 4" key="2">
    <citation type="submission" date="2024-06" db="EMBL/GenBank/DDBJ databases">
        <title>Genomic Encyclopedia of Type Strains, Phase IV (KMG-IV): sequencing the most valuable type-strain genomes for metagenomic binning, comparative biology and taxonomic classification.</title>
        <authorList>
            <person name="Goeker M."/>
        </authorList>
    </citation>
    <scope>NUCLEOTIDE SEQUENCE [LARGE SCALE GENOMIC DNA]</scope>
    <source>
        <strain evidence="2 4">DSM 19261</strain>
    </source>
</reference>
<gene>
    <name evidence="2" type="ORF">ABID13_001402</name>
    <name evidence="1" type="ORF">GPL26_29605</name>
</gene>
<organism evidence="1 3">
    <name type="scientific">Enterocloster citroniae</name>
    <dbReference type="NCBI Taxonomy" id="358743"/>
    <lineage>
        <taxon>Bacteria</taxon>
        <taxon>Bacillati</taxon>
        <taxon>Bacillota</taxon>
        <taxon>Clostridia</taxon>
        <taxon>Lachnospirales</taxon>
        <taxon>Lachnospiraceae</taxon>
        <taxon>Enterocloster</taxon>
    </lineage>
</organism>
<sequence>MTKKEKAIFDKMYDEAMDNYMTYVMQGMNAPDDVLGIACAFNRLKKVLFLDETDIE</sequence>
<proteinExistence type="predicted"/>
<comment type="caution">
    <text evidence="1">The sequence shown here is derived from an EMBL/GenBank/DDBJ whole genome shotgun (WGS) entry which is preliminary data.</text>
</comment>
<name>A0AA41K836_9FIRM</name>
<protein>
    <submittedName>
        <fullName evidence="1">Uncharacterized protein</fullName>
    </submittedName>
</protein>
<dbReference type="GeneID" id="93162669"/>
<evidence type="ECO:0000313" key="3">
    <source>
        <dbReference type="Proteomes" id="UP000708338"/>
    </source>
</evidence>
<evidence type="ECO:0000313" key="1">
    <source>
        <dbReference type="EMBL" id="MBT9813731.1"/>
    </source>
</evidence>
<reference evidence="1" key="1">
    <citation type="journal article" date="2021" name="Gut Microbes">
        <title>A synthetic consortium of 100 gut commensals modulates the composition and function in a colon model of the microbiome of elderly subjects.</title>
        <authorList>
            <person name="Perez M."/>
            <person name="Ntemiri A."/>
            <person name="Tan H."/>
            <person name="Harris H.M.B."/>
            <person name="Roager H.M."/>
            <person name="Ribiere C."/>
            <person name="O'Toole P.W."/>
        </authorList>
    </citation>
    <scope>NUCLEOTIDE SEQUENCE</scope>
    <source>
        <strain evidence="1">MCC335</strain>
    </source>
</reference>
<dbReference type="Proteomes" id="UP000708338">
    <property type="component" value="Unassembled WGS sequence"/>
</dbReference>
<dbReference type="EMBL" id="WQPS01000157">
    <property type="protein sequence ID" value="MBT9813731.1"/>
    <property type="molecule type" value="Genomic_DNA"/>
</dbReference>